<gene>
    <name evidence="1" type="ORF">TVAG_092540</name>
</gene>
<proteinExistence type="predicted"/>
<reference evidence="1" key="2">
    <citation type="journal article" date="2007" name="Science">
        <title>Draft genome sequence of the sexually transmitted pathogen Trichomonas vaginalis.</title>
        <authorList>
            <person name="Carlton J.M."/>
            <person name="Hirt R.P."/>
            <person name="Silva J.C."/>
            <person name="Delcher A.L."/>
            <person name="Schatz M."/>
            <person name="Zhao Q."/>
            <person name="Wortman J.R."/>
            <person name="Bidwell S.L."/>
            <person name="Alsmark U.C.M."/>
            <person name="Besteiro S."/>
            <person name="Sicheritz-Ponten T."/>
            <person name="Noel C.J."/>
            <person name="Dacks J.B."/>
            <person name="Foster P.G."/>
            <person name="Simillion C."/>
            <person name="Van de Peer Y."/>
            <person name="Miranda-Saavedra D."/>
            <person name="Barton G.J."/>
            <person name="Westrop G.D."/>
            <person name="Mueller S."/>
            <person name="Dessi D."/>
            <person name="Fiori P.L."/>
            <person name="Ren Q."/>
            <person name="Paulsen I."/>
            <person name="Zhang H."/>
            <person name="Bastida-Corcuera F.D."/>
            <person name="Simoes-Barbosa A."/>
            <person name="Brown M.T."/>
            <person name="Hayes R.D."/>
            <person name="Mukherjee M."/>
            <person name="Okumura C.Y."/>
            <person name="Schneider R."/>
            <person name="Smith A.J."/>
            <person name="Vanacova S."/>
            <person name="Villalvazo M."/>
            <person name="Haas B.J."/>
            <person name="Pertea M."/>
            <person name="Feldblyum T.V."/>
            <person name="Utterback T.R."/>
            <person name="Shu C.L."/>
            <person name="Osoegawa K."/>
            <person name="de Jong P.J."/>
            <person name="Hrdy I."/>
            <person name="Horvathova L."/>
            <person name="Zubacova Z."/>
            <person name="Dolezal P."/>
            <person name="Malik S.B."/>
            <person name="Logsdon J.M. Jr."/>
            <person name="Henze K."/>
            <person name="Gupta A."/>
            <person name="Wang C.C."/>
            <person name="Dunne R.L."/>
            <person name="Upcroft J.A."/>
            <person name="Upcroft P."/>
            <person name="White O."/>
            <person name="Salzberg S.L."/>
            <person name="Tang P."/>
            <person name="Chiu C.-H."/>
            <person name="Lee Y.-S."/>
            <person name="Embley T.M."/>
            <person name="Coombs G.H."/>
            <person name="Mottram J.C."/>
            <person name="Tachezy J."/>
            <person name="Fraser-Liggett C.M."/>
            <person name="Johnson P.J."/>
        </authorList>
    </citation>
    <scope>NUCLEOTIDE SEQUENCE [LARGE SCALE GENOMIC DNA]</scope>
    <source>
        <strain evidence="1">G3</strain>
    </source>
</reference>
<keyword evidence="2" id="KW-1185">Reference proteome</keyword>
<sequence>MLNDCSLSYDASYVFSHADSINLCSGGKFEFLIDEVAKPIYIDDYNFLRNAHEILIPHQSKDIMIQKKDGTWTDFDKAIDINIAAIKSKSGEKVLRFEFHYTLFGCIDVILNPKENGIYKGKGLNPINETMVVVYSWYPINFSQFWNYSNYKTITIYDSIDRNRLQDDHYFIGVTCVSLRISTLSSAELGFAFYNFS</sequence>
<dbReference type="KEGG" id="tva:4757003"/>
<dbReference type="InParanoid" id="A2F7D0"/>
<organism evidence="1 2">
    <name type="scientific">Trichomonas vaginalis (strain ATCC PRA-98 / G3)</name>
    <dbReference type="NCBI Taxonomy" id="412133"/>
    <lineage>
        <taxon>Eukaryota</taxon>
        <taxon>Metamonada</taxon>
        <taxon>Parabasalia</taxon>
        <taxon>Trichomonadida</taxon>
        <taxon>Trichomonadidae</taxon>
        <taxon>Trichomonas</taxon>
    </lineage>
</organism>
<reference evidence="1" key="1">
    <citation type="submission" date="2006-10" db="EMBL/GenBank/DDBJ databases">
        <authorList>
            <person name="Amadeo P."/>
            <person name="Zhao Q."/>
            <person name="Wortman J."/>
            <person name="Fraser-Liggett C."/>
            <person name="Carlton J."/>
        </authorList>
    </citation>
    <scope>NUCLEOTIDE SEQUENCE</scope>
    <source>
        <strain evidence="1">G3</strain>
    </source>
</reference>
<dbReference type="EMBL" id="DS113646">
    <property type="protein sequence ID" value="EAX99198.1"/>
    <property type="molecule type" value="Genomic_DNA"/>
</dbReference>
<name>A2F7D0_TRIV3</name>
<evidence type="ECO:0000313" key="2">
    <source>
        <dbReference type="Proteomes" id="UP000001542"/>
    </source>
</evidence>
<dbReference type="Proteomes" id="UP000001542">
    <property type="component" value="Unassembled WGS sequence"/>
</dbReference>
<dbReference type="VEuPathDB" id="TrichDB:TVAG_092540"/>
<dbReference type="VEuPathDB" id="TrichDB:TVAGG3_0961820"/>
<protein>
    <submittedName>
        <fullName evidence="1">Uncharacterized protein</fullName>
    </submittedName>
</protein>
<accession>A2F7D0</accession>
<dbReference type="RefSeq" id="XP_001312128.1">
    <property type="nucleotide sequence ID" value="XM_001312127.1"/>
</dbReference>
<evidence type="ECO:0000313" key="1">
    <source>
        <dbReference type="EMBL" id="EAX99198.1"/>
    </source>
</evidence>
<dbReference type="AlphaFoldDB" id="A2F7D0"/>